<reference evidence="4 5" key="1">
    <citation type="submission" date="2018-09" db="EMBL/GenBank/DDBJ databases">
        <title>Gemmobacter lutimaris sp. nov., a marine bacterium isolated from tidal flat.</title>
        <authorList>
            <person name="Lee D.W."/>
            <person name="Yoo Y."/>
            <person name="Kim J.-J."/>
            <person name="Kim B.S."/>
        </authorList>
    </citation>
    <scope>NUCLEOTIDE SEQUENCE [LARGE SCALE GENOMIC DNA]</scope>
    <source>
        <strain evidence="4 5">YJ-T1-11</strain>
    </source>
</reference>
<dbReference type="InterPro" id="IPR000119">
    <property type="entry name" value="Hist_DNA-bd"/>
</dbReference>
<evidence type="ECO:0008006" key="6">
    <source>
        <dbReference type="Google" id="ProtNLM"/>
    </source>
</evidence>
<proteinExistence type="inferred from homology"/>
<keyword evidence="5" id="KW-1185">Reference proteome</keyword>
<evidence type="ECO:0000256" key="1">
    <source>
        <dbReference type="ARBA" id="ARBA00010529"/>
    </source>
</evidence>
<comment type="caution">
    <text evidence="4">The sequence shown here is derived from an EMBL/GenBank/DDBJ whole genome shotgun (WGS) entry which is preliminary data.</text>
</comment>
<name>A0A398BPP3_9RHOB</name>
<evidence type="ECO:0000256" key="2">
    <source>
        <dbReference type="ARBA" id="ARBA00023125"/>
    </source>
</evidence>
<protein>
    <recommendedName>
        <fullName evidence="6">DNA-binding protein</fullName>
    </recommendedName>
</protein>
<dbReference type="GO" id="GO:0003677">
    <property type="term" value="F:DNA binding"/>
    <property type="evidence" value="ECO:0007669"/>
    <property type="project" value="UniProtKB-KW"/>
</dbReference>
<dbReference type="Gene3D" id="4.10.520.10">
    <property type="entry name" value="IHF-like DNA-binding proteins"/>
    <property type="match status" value="1"/>
</dbReference>
<evidence type="ECO:0000256" key="3">
    <source>
        <dbReference type="SAM" id="MobiDB-lite"/>
    </source>
</evidence>
<dbReference type="RefSeq" id="WP_119135122.1">
    <property type="nucleotide sequence ID" value="NZ_QXXQ01000006.1"/>
</dbReference>
<accession>A0A398BPP3</accession>
<feature type="region of interest" description="Disordered" evidence="3">
    <location>
        <begin position="133"/>
        <end position="152"/>
    </location>
</feature>
<dbReference type="InterPro" id="IPR010992">
    <property type="entry name" value="IHF-like_DNA-bd_dom_sf"/>
</dbReference>
<gene>
    <name evidence="4" type="ORF">D2N39_12495</name>
</gene>
<dbReference type="EMBL" id="QXXQ01000006">
    <property type="protein sequence ID" value="RID91517.1"/>
    <property type="molecule type" value="Genomic_DNA"/>
</dbReference>
<comment type="similarity">
    <text evidence="1">Belongs to the bacterial histone-like protein family.</text>
</comment>
<dbReference type="Proteomes" id="UP000266649">
    <property type="component" value="Unassembled WGS sequence"/>
</dbReference>
<evidence type="ECO:0000313" key="4">
    <source>
        <dbReference type="EMBL" id="RID91517.1"/>
    </source>
</evidence>
<feature type="compositionally biased region" description="Low complexity" evidence="3">
    <location>
        <begin position="21"/>
        <end position="52"/>
    </location>
</feature>
<keyword evidence="2" id="KW-0238">DNA-binding</keyword>
<dbReference type="Pfam" id="PF00216">
    <property type="entry name" value="Bac_DNA_binding"/>
    <property type="match status" value="1"/>
</dbReference>
<organism evidence="4 5">
    <name type="scientific">Gemmobacter lutimaris</name>
    <dbReference type="NCBI Taxonomy" id="2306023"/>
    <lineage>
        <taxon>Bacteria</taxon>
        <taxon>Pseudomonadati</taxon>
        <taxon>Pseudomonadota</taxon>
        <taxon>Alphaproteobacteria</taxon>
        <taxon>Rhodobacterales</taxon>
        <taxon>Paracoccaceae</taxon>
        <taxon>Gemmobacter</taxon>
    </lineage>
</organism>
<feature type="region of interest" description="Disordered" evidence="3">
    <location>
        <begin position="1"/>
        <end position="52"/>
    </location>
</feature>
<dbReference type="OrthoDB" id="7873474at2"/>
<dbReference type="AlphaFoldDB" id="A0A398BPP3"/>
<sequence length="152" mass="15119">MATKPSDAAKTAPKRTKTRSATAARKPAGAAKAKAAPRALAEATGTEAATTTAPVAKAAGEALKMKQLVTQVAAATGAKKPVVKSVAEAVLALMGDALSKGQDLNLPPLGKAKVGRQKGTAGDELIVVKLKRGGGKPAGKKDVTEGVAEAED</sequence>
<evidence type="ECO:0000313" key="5">
    <source>
        <dbReference type="Proteomes" id="UP000266649"/>
    </source>
</evidence>
<dbReference type="GO" id="GO:0030527">
    <property type="term" value="F:structural constituent of chromatin"/>
    <property type="evidence" value="ECO:0007669"/>
    <property type="project" value="InterPro"/>
</dbReference>
<dbReference type="SUPFAM" id="SSF47729">
    <property type="entry name" value="IHF-like DNA-binding proteins"/>
    <property type="match status" value="1"/>
</dbReference>